<name>A0A0R3WE40_TAEAS</name>
<evidence type="ECO:0000313" key="2">
    <source>
        <dbReference type="Proteomes" id="UP000282613"/>
    </source>
</evidence>
<protein>
    <submittedName>
        <fullName evidence="3">DDE Tnp4 domain-containing protein</fullName>
    </submittedName>
</protein>
<reference evidence="1 2" key="2">
    <citation type="submission" date="2018-11" db="EMBL/GenBank/DDBJ databases">
        <authorList>
            <consortium name="Pathogen Informatics"/>
        </authorList>
    </citation>
    <scope>NUCLEOTIDE SEQUENCE [LARGE SCALE GENOMIC DNA]</scope>
</reference>
<dbReference type="EMBL" id="UYRS01018975">
    <property type="protein sequence ID" value="VDK41663.1"/>
    <property type="molecule type" value="Genomic_DNA"/>
</dbReference>
<dbReference type="AlphaFoldDB" id="A0A0R3WE40"/>
<dbReference type="Proteomes" id="UP000282613">
    <property type="component" value="Unassembled WGS sequence"/>
</dbReference>
<evidence type="ECO:0000313" key="1">
    <source>
        <dbReference type="EMBL" id="VDK41663.1"/>
    </source>
</evidence>
<gene>
    <name evidence="1" type="ORF">TASK_LOCUS9065</name>
</gene>
<keyword evidence="2" id="KW-1185">Reference proteome</keyword>
<sequence>MLGSQLKLEVFCFLMRTGDLNVTPFDEGHVSYQPPNRNFEEFKRIAKFRRHTQTHLYHPPEVINICRIRKKMGWGSFAINVSALHFNCQLHRDVVTAASNVDTYFKKLETGAVYPTDQSVTSRKIVGVPLNDIN</sequence>
<proteinExistence type="predicted"/>
<evidence type="ECO:0000313" key="3">
    <source>
        <dbReference type="WBParaSite" id="TASK_0000906401-mRNA-1"/>
    </source>
</evidence>
<organism evidence="3">
    <name type="scientific">Taenia asiatica</name>
    <name type="common">Asian tapeworm</name>
    <dbReference type="NCBI Taxonomy" id="60517"/>
    <lineage>
        <taxon>Eukaryota</taxon>
        <taxon>Metazoa</taxon>
        <taxon>Spiralia</taxon>
        <taxon>Lophotrochozoa</taxon>
        <taxon>Platyhelminthes</taxon>
        <taxon>Cestoda</taxon>
        <taxon>Eucestoda</taxon>
        <taxon>Cyclophyllidea</taxon>
        <taxon>Taeniidae</taxon>
        <taxon>Taenia</taxon>
    </lineage>
</organism>
<accession>A0A0R3WE40</accession>
<dbReference type="WBParaSite" id="TASK_0000906401-mRNA-1">
    <property type="protein sequence ID" value="TASK_0000906401-mRNA-1"/>
    <property type="gene ID" value="TASK_0000906401"/>
</dbReference>
<reference evidence="3" key="1">
    <citation type="submission" date="2017-02" db="UniProtKB">
        <authorList>
            <consortium name="WormBaseParasite"/>
        </authorList>
    </citation>
    <scope>IDENTIFICATION</scope>
</reference>